<dbReference type="SUPFAM" id="SSF90123">
    <property type="entry name" value="ABC transporter transmembrane region"/>
    <property type="match status" value="1"/>
</dbReference>
<keyword evidence="2 7" id="KW-0812">Transmembrane</keyword>
<feature type="transmembrane region" description="Helical" evidence="7">
    <location>
        <begin position="166"/>
        <end position="184"/>
    </location>
</feature>
<dbReference type="SMART" id="SM00382">
    <property type="entry name" value="AAA"/>
    <property type="match status" value="1"/>
</dbReference>
<dbReference type="PROSITE" id="PS50929">
    <property type="entry name" value="ABC_TM1F"/>
    <property type="match status" value="1"/>
</dbReference>
<dbReference type="GO" id="GO:0140359">
    <property type="term" value="F:ABC-type transporter activity"/>
    <property type="evidence" value="ECO:0007669"/>
    <property type="project" value="InterPro"/>
</dbReference>
<feature type="transmembrane region" description="Helical" evidence="7">
    <location>
        <begin position="50"/>
        <end position="72"/>
    </location>
</feature>
<organism evidence="10 11">
    <name type="scientific">Amphritea atlantica</name>
    <dbReference type="NCBI Taxonomy" id="355243"/>
    <lineage>
        <taxon>Bacteria</taxon>
        <taxon>Pseudomonadati</taxon>
        <taxon>Pseudomonadota</taxon>
        <taxon>Gammaproteobacteria</taxon>
        <taxon>Oceanospirillales</taxon>
        <taxon>Oceanospirillaceae</taxon>
        <taxon>Amphritea</taxon>
    </lineage>
</organism>
<gene>
    <name evidence="10" type="ORF">SAMN03080615_00821</name>
</gene>
<dbReference type="GO" id="GO:0005524">
    <property type="term" value="F:ATP binding"/>
    <property type="evidence" value="ECO:0007669"/>
    <property type="project" value="UniProtKB-KW"/>
</dbReference>
<dbReference type="InterPro" id="IPR003593">
    <property type="entry name" value="AAA+_ATPase"/>
</dbReference>
<keyword evidence="4 10" id="KW-0067">ATP-binding</keyword>
<dbReference type="InterPro" id="IPR039421">
    <property type="entry name" value="Type_1_exporter"/>
</dbReference>
<evidence type="ECO:0000256" key="3">
    <source>
        <dbReference type="ARBA" id="ARBA00022741"/>
    </source>
</evidence>
<dbReference type="GO" id="GO:0016887">
    <property type="term" value="F:ATP hydrolysis activity"/>
    <property type="evidence" value="ECO:0007669"/>
    <property type="project" value="InterPro"/>
</dbReference>
<dbReference type="Gene3D" id="1.20.1560.10">
    <property type="entry name" value="ABC transporter type 1, transmembrane domain"/>
    <property type="match status" value="1"/>
</dbReference>
<keyword evidence="11" id="KW-1185">Reference proteome</keyword>
<keyword evidence="3" id="KW-0547">Nucleotide-binding</keyword>
<feature type="domain" description="ABC transporter" evidence="8">
    <location>
        <begin position="341"/>
        <end position="539"/>
    </location>
</feature>
<dbReference type="InterPro" id="IPR003439">
    <property type="entry name" value="ABC_transporter-like_ATP-bd"/>
</dbReference>
<dbReference type="OrthoDB" id="6336411at2"/>
<keyword evidence="6 7" id="KW-0472">Membrane</keyword>
<dbReference type="PANTHER" id="PTHR24221:SF653">
    <property type="entry name" value="TRANSPORT ATP-BINDING PROTEIN CYDC"/>
    <property type="match status" value="1"/>
</dbReference>
<feature type="domain" description="ABC transmembrane type-1" evidence="9">
    <location>
        <begin position="21"/>
        <end position="308"/>
    </location>
</feature>
<dbReference type="RefSeq" id="WP_091354386.1">
    <property type="nucleotide sequence ID" value="NZ_AP025284.1"/>
</dbReference>
<evidence type="ECO:0000259" key="9">
    <source>
        <dbReference type="PROSITE" id="PS50929"/>
    </source>
</evidence>
<dbReference type="AlphaFoldDB" id="A0A1H9EC07"/>
<evidence type="ECO:0000256" key="5">
    <source>
        <dbReference type="ARBA" id="ARBA00022989"/>
    </source>
</evidence>
<dbReference type="InterPro" id="IPR036640">
    <property type="entry name" value="ABC1_TM_sf"/>
</dbReference>
<comment type="subcellular location">
    <subcellularLocation>
        <location evidence="1">Cell membrane</location>
        <topology evidence="1">Multi-pass membrane protein</topology>
    </subcellularLocation>
</comment>
<evidence type="ECO:0000256" key="6">
    <source>
        <dbReference type="ARBA" id="ARBA00023136"/>
    </source>
</evidence>
<dbReference type="PANTHER" id="PTHR24221">
    <property type="entry name" value="ATP-BINDING CASSETTE SUB-FAMILY B"/>
    <property type="match status" value="1"/>
</dbReference>
<dbReference type="PROSITE" id="PS50893">
    <property type="entry name" value="ABC_TRANSPORTER_2"/>
    <property type="match status" value="1"/>
</dbReference>
<dbReference type="SUPFAM" id="SSF52540">
    <property type="entry name" value="P-loop containing nucleoside triphosphate hydrolases"/>
    <property type="match status" value="1"/>
</dbReference>
<dbReference type="Gene3D" id="3.40.50.300">
    <property type="entry name" value="P-loop containing nucleotide triphosphate hydrolases"/>
    <property type="match status" value="1"/>
</dbReference>
<evidence type="ECO:0000256" key="2">
    <source>
        <dbReference type="ARBA" id="ARBA00022692"/>
    </source>
</evidence>
<dbReference type="Pfam" id="PF00005">
    <property type="entry name" value="ABC_tran"/>
    <property type="match status" value="1"/>
</dbReference>
<dbReference type="GO" id="GO:0005886">
    <property type="term" value="C:plasma membrane"/>
    <property type="evidence" value="ECO:0007669"/>
    <property type="project" value="UniProtKB-SubCell"/>
</dbReference>
<protein>
    <submittedName>
        <fullName evidence="10">ATP-binding cassette, subfamily C, CydC</fullName>
    </submittedName>
</protein>
<accession>A0A1H9EC07</accession>
<feature type="transmembrane region" description="Helical" evidence="7">
    <location>
        <begin position="134"/>
        <end position="160"/>
    </location>
</feature>
<dbReference type="Proteomes" id="UP000198749">
    <property type="component" value="Unassembled WGS sequence"/>
</dbReference>
<dbReference type="GO" id="GO:0034040">
    <property type="term" value="F:ATPase-coupled lipid transmembrane transporter activity"/>
    <property type="evidence" value="ECO:0007669"/>
    <property type="project" value="TreeGrafter"/>
</dbReference>
<feature type="transmembrane region" description="Helical" evidence="7">
    <location>
        <begin position="281"/>
        <end position="310"/>
    </location>
</feature>
<evidence type="ECO:0000256" key="4">
    <source>
        <dbReference type="ARBA" id="ARBA00022840"/>
    </source>
</evidence>
<evidence type="ECO:0000256" key="1">
    <source>
        <dbReference type="ARBA" id="ARBA00004651"/>
    </source>
</evidence>
<dbReference type="EMBL" id="FOGB01000002">
    <property type="protein sequence ID" value="SEQ23274.1"/>
    <property type="molecule type" value="Genomic_DNA"/>
</dbReference>
<evidence type="ECO:0000313" key="10">
    <source>
        <dbReference type="EMBL" id="SEQ23274.1"/>
    </source>
</evidence>
<dbReference type="STRING" id="355243.SAMN03080615_00821"/>
<dbReference type="InterPro" id="IPR027417">
    <property type="entry name" value="P-loop_NTPase"/>
</dbReference>
<reference evidence="11" key="1">
    <citation type="submission" date="2016-10" db="EMBL/GenBank/DDBJ databases">
        <authorList>
            <person name="Varghese N."/>
            <person name="Submissions S."/>
        </authorList>
    </citation>
    <scope>NUCLEOTIDE SEQUENCE [LARGE SCALE GENOMIC DNA]</scope>
    <source>
        <strain evidence="11">DSM 18887</strain>
    </source>
</reference>
<evidence type="ECO:0000313" key="11">
    <source>
        <dbReference type="Proteomes" id="UP000198749"/>
    </source>
</evidence>
<evidence type="ECO:0000256" key="7">
    <source>
        <dbReference type="SAM" id="Phobius"/>
    </source>
</evidence>
<name>A0A1H9EC07_9GAMM</name>
<sequence length="539" mass="60157">MPELLKRYFQLLWQQRGMATLGLLLATITALAGIALLAVSGWFISATALAGLSLAAAHGFNYFAPGAVVRGLSIARTFGRYGERLATHEATFRVISHLRSEMFATLAKHNWQEQPLNSHEASSRLLDDIRHAESLYLSALVPGLVMLLSALLYLVTVMLFLPELGLWLLLPLLISVAVLPTLYLRQVLQPQNTLHQQRSQQWSDAHSLFSNLRTLILFDRLTPQSDKLCQSAAIADQTEQQASNARQRVQALNQLVQASMILLVLWQGIEGFASGRLEGTLLLMLLLLTLGLQEVLTTGSSALAGFALGYRALERIGQLSPAHPQPDQRQFIEPGNPAIRIDIDHLSYRYPNRQQATIDHFNARLQGPHWYWLTNPSGRGKTTLMQLLAGQLQPQQGLITCSGVGIKQIGMMPQQISLLQGSLRFNLCLHQQYSDTELWQVLKTVELDQWASQLPGQLDSWLGKGSHLPSGGEMKRLGLARLLLQDRKVLLLDEPTAGIDPDRSTRILQRLRQQWHNRIVIISSHEVNLIGTNDTELRL</sequence>
<keyword evidence="5 7" id="KW-1133">Transmembrane helix</keyword>
<dbReference type="InterPro" id="IPR011527">
    <property type="entry name" value="ABC1_TM_dom"/>
</dbReference>
<proteinExistence type="predicted"/>
<feature type="transmembrane region" description="Helical" evidence="7">
    <location>
        <begin position="21"/>
        <end position="44"/>
    </location>
</feature>
<evidence type="ECO:0000259" key="8">
    <source>
        <dbReference type="PROSITE" id="PS50893"/>
    </source>
</evidence>